<dbReference type="Gene3D" id="1.10.357.10">
    <property type="entry name" value="Tetracycline Repressor, domain 2"/>
    <property type="match status" value="1"/>
</dbReference>
<feature type="domain" description="HTH tetR-type" evidence="3">
    <location>
        <begin position="18"/>
        <end position="78"/>
    </location>
</feature>
<evidence type="ECO:0000256" key="2">
    <source>
        <dbReference type="PROSITE-ProRule" id="PRU00335"/>
    </source>
</evidence>
<dbReference type="GO" id="GO:0003700">
    <property type="term" value="F:DNA-binding transcription factor activity"/>
    <property type="evidence" value="ECO:0007669"/>
    <property type="project" value="TreeGrafter"/>
</dbReference>
<accession>A0A3M3XXS9</accession>
<name>A0A3M3XXS9_9PSED</name>
<dbReference type="GO" id="GO:0000976">
    <property type="term" value="F:transcription cis-regulatory region binding"/>
    <property type="evidence" value="ECO:0007669"/>
    <property type="project" value="TreeGrafter"/>
</dbReference>
<reference evidence="4 5" key="1">
    <citation type="submission" date="2018-08" db="EMBL/GenBank/DDBJ databases">
        <title>Recombination of ecologically and evolutionarily significant loci maintains genetic cohesion in the Pseudomonas syringae species complex.</title>
        <authorList>
            <person name="Dillon M."/>
            <person name="Thakur S."/>
            <person name="Almeida R.N.D."/>
            <person name="Weir B.S."/>
            <person name="Guttman D.S."/>
        </authorList>
    </citation>
    <scope>NUCLEOTIDE SEQUENCE [LARGE SCALE GENOMIC DNA]</scope>
    <source>
        <strain evidence="4 5">ICMP 2732</strain>
    </source>
</reference>
<keyword evidence="1 2" id="KW-0238">DNA-binding</keyword>
<dbReference type="PRINTS" id="PR00455">
    <property type="entry name" value="HTHTETR"/>
</dbReference>
<dbReference type="Proteomes" id="UP000281350">
    <property type="component" value="Unassembled WGS sequence"/>
</dbReference>
<dbReference type="Pfam" id="PF00440">
    <property type="entry name" value="TetR_N"/>
    <property type="match status" value="1"/>
</dbReference>
<dbReference type="InterPro" id="IPR050109">
    <property type="entry name" value="HTH-type_TetR-like_transc_reg"/>
</dbReference>
<gene>
    <name evidence="4" type="ORF">ALQ36_05138</name>
</gene>
<dbReference type="InterPro" id="IPR025722">
    <property type="entry name" value="TetR"/>
</dbReference>
<evidence type="ECO:0000256" key="1">
    <source>
        <dbReference type="ARBA" id="ARBA00023125"/>
    </source>
</evidence>
<feature type="DNA-binding region" description="H-T-H motif" evidence="2">
    <location>
        <begin position="41"/>
        <end position="60"/>
    </location>
</feature>
<comment type="caution">
    <text evidence="4">The sequence shown here is derived from an EMBL/GenBank/DDBJ whole genome shotgun (WGS) entry which is preliminary data.</text>
</comment>
<proteinExistence type="predicted"/>
<evidence type="ECO:0000313" key="4">
    <source>
        <dbReference type="EMBL" id="RMO74344.1"/>
    </source>
</evidence>
<dbReference type="SUPFAM" id="SSF46689">
    <property type="entry name" value="Homeodomain-like"/>
    <property type="match status" value="1"/>
</dbReference>
<evidence type="ECO:0000259" key="3">
    <source>
        <dbReference type="PROSITE" id="PS50977"/>
    </source>
</evidence>
<evidence type="ECO:0000313" key="5">
    <source>
        <dbReference type="Proteomes" id="UP000281350"/>
    </source>
</evidence>
<dbReference type="PANTHER" id="PTHR30055:SF223">
    <property type="entry name" value="HTH-TYPE TRANSCRIPTIONAL REGULATOR UIDR"/>
    <property type="match status" value="1"/>
</dbReference>
<sequence length="221" mass="25309">MTRSGQPETLNFEQEDWMKTRDRILECALTLFNQQGEPNVSTLEIANEMGISPGNLYYHFHGKEPLILGLFERFQAELAPLLDPPSDARLEPEDYWMFLHLIVERLSHYRFLFQDLSNLAGRLPKLARGIRNLLNSIKKTLASLLARLKARGQLVSETQALGQLVEQITMNLLFSLDYQRILGREGNVRVVVYQIMMLVIPHLLPTSREAAEQLAMEYLGG</sequence>
<protein>
    <submittedName>
        <fullName evidence="4">Transcriptional regulator PhaD</fullName>
    </submittedName>
</protein>
<dbReference type="PROSITE" id="PS50977">
    <property type="entry name" value="HTH_TETR_2"/>
    <property type="match status" value="1"/>
</dbReference>
<dbReference type="PANTHER" id="PTHR30055">
    <property type="entry name" value="HTH-TYPE TRANSCRIPTIONAL REGULATOR RUTR"/>
    <property type="match status" value="1"/>
</dbReference>
<dbReference type="AlphaFoldDB" id="A0A3M3XXS9"/>
<dbReference type="Pfam" id="PF13972">
    <property type="entry name" value="TetR"/>
    <property type="match status" value="1"/>
</dbReference>
<dbReference type="InterPro" id="IPR009057">
    <property type="entry name" value="Homeodomain-like_sf"/>
</dbReference>
<dbReference type="EMBL" id="RBPY01000131">
    <property type="protein sequence ID" value="RMO74344.1"/>
    <property type="molecule type" value="Genomic_DNA"/>
</dbReference>
<dbReference type="InterPro" id="IPR001647">
    <property type="entry name" value="HTH_TetR"/>
</dbReference>
<organism evidence="4 5">
    <name type="scientific">Pseudomonas syringae pv. primulae</name>
    <dbReference type="NCBI Taxonomy" id="251707"/>
    <lineage>
        <taxon>Bacteria</taxon>
        <taxon>Pseudomonadati</taxon>
        <taxon>Pseudomonadota</taxon>
        <taxon>Gammaproteobacteria</taxon>
        <taxon>Pseudomonadales</taxon>
        <taxon>Pseudomonadaceae</taxon>
        <taxon>Pseudomonas</taxon>
    </lineage>
</organism>